<accession>A0A364K2Z5</accession>
<feature type="transmembrane region" description="Helical" evidence="2">
    <location>
        <begin position="12"/>
        <end position="33"/>
    </location>
</feature>
<feature type="repeat" description="TPR" evidence="1">
    <location>
        <begin position="606"/>
        <end position="639"/>
    </location>
</feature>
<dbReference type="RefSeq" id="WP_113659516.1">
    <property type="nucleotide sequence ID" value="NZ_KZ845669.1"/>
</dbReference>
<proteinExistence type="predicted"/>
<dbReference type="PANTHER" id="PTHR12558">
    <property type="entry name" value="CELL DIVISION CYCLE 16,23,27"/>
    <property type="match status" value="1"/>
</dbReference>
<sequence length="660" mass="76196">MEIKRNGDIIYGRYQVLNVFPFIYGVFYLVEVLSDKKNYSSSMLPSRRLIHAVELINHPNEQTKESLMARNEDIFYPIQEVLIEDGVVYQVYEKMEGHLLGIYLLQSAPLPLGEAANIIKMVTSHLMKCYDQGQFALVDLNNIVITPKGELRFLYGGPNGILPYYCTDEAKTGHDEREDVKQVARLFYMLLAREYQSYHLIPPEKLQSINQEVPPEMQNVLWRALSPNRFKRPRMHELWKSAYEFADEKPLSLTEKHTDSFILPELIQPLIIVQNEKTWTDKKLSVNGNKNQKRKKIYLPKSVFFITICCLCMVAFIFSIIKIHSTSVADDTLSQVIDPDITKDDKQAEQWYQASVKALEKKDKKSAIQLARKALSANLDQVEYYIHLANLFGITQDYQKGIQTLTAATKKFPNDASLYDALAVQAYLAKDLHIAKQASDKAVELDNRDPRYLYHQAKVYAGLKKYTKAVNILSYAIYMHRDHALYYNDLAAFLVHLNRIDDAIDYAELAIRYDPSKPSYSLTLGALFLKKREQIEKDKNLKDQPKKELMFHWTKKANETFHEVIKQDKNSAEGWFYYSMSLYYLGEIKEANKAVLEAIQIDNENASYFDQLGVTYLALKNKADAIAAFRKATLLEPKNKRFQTGLKKAQEMEVKKKGGR</sequence>
<keyword evidence="2" id="KW-1133">Transmembrane helix</keyword>
<evidence type="ECO:0000313" key="3">
    <source>
        <dbReference type="EMBL" id="RAL23209.1"/>
    </source>
</evidence>
<reference evidence="3 4" key="1">
    <citation type="submission" date="2018-06" db="EMBL/GenBank/DDBJ databases">
        <title>Thermoflavimicrobium daqus sp. nov., a thermophilic microbe isolated from Moutai-flavour Daqu.</title>
        <authorList>
            <person name="Wang X."/>
            <person name="Zhou H."/>
        </authorList>
    </citation>
    <scope>NUCLEOTIDE SEQUENCE [LARGE SCALE GENOMIC DNA]</scope>
    <source>
        <strain evidence="3 4">FBKL4.011</strain>
    </source>
</reference>
<dbReference type="SUPFAM" id="SSF48452">
    <property type="entry name" value="TPR-like"/>
    <property type="match status" value="1"/>
</dbReference>
<feature type="transmembrane region" description="Helical" evidence="2">
    <location>
        <begin position="303"/>
        <end position="321"/>
    </location>
</feature>
<dbReference type="Pfam" id="PF13432">
    <property type="entry name" value="TPR_16"/>
    <property type="match status" value="1"/>
</dbReference>
<reference evidence="3 4" key="2">
    <citation type="submission" date="2018-06" db="EMBL/GenBank/DDBJ databases">
        <authorList>
            <person name="Zhirakovskaya E."/>
        </authorList>
    </citation>
    <scope>NUCLEOTIDE SEQUENCE [LARGE SCALE GENOMIC DNA]</scope>
    <source>
        <strain evidence="3 4">FBKL4.011</strain>
    </source>
</reference>
<evidence type="ECO:0000256" key="1">
    <source>
        <dbReference type="PROSITE-ProRule" id="PRU00339"/>
    </source>
</evidence>
<dbReference type="InterPro" id="IPR011009">
    <property type="entry name" value="Kinase-like_dom_sf"/>
</dbReference>
<feature type="repeat" description="TPR" evidence="1">
    <location>
        <begin position="484"/>
        <end position="517"/>
    </location>
</feature>
<dbReference type="Pfam" id="PF13181">
    <property type="entry name" value="TPR_8"/>
    <property type="match status" value="1"/>
</dbReference>
<dbReference type="EMBL" id="QJKK01000007">
    <property type="protein sequence ID" value="RAL23209.1"/>
    <property type="molecule type" value="Genomic_DNA"/>
</dbReference>
<keyword evidence="1" id="KW-0802">TPR repeat</keyword>
<dbReference type="InterPro" id="IPR019734">
    <property type="entry name" value="TPR_rpt"/>
</dbReference>
<evidence type="ECO:0000313" key="4">
    <source>
        <dbReference type="Proteomes" id="UP000251213"/>
    </source>
</evidence>
<dbReference type="PROSITE" id="PS50005">
    <property type="entry name" value="TPR"/>
    <property type="match status" value="2"/>
</dbReference>
<evidence type="ECO:0000256" key="2">
    <source>
        <dbReference type="SAM" id="Phobius"/>
    </source>
</evidence>
<keyword evidence="4" id="KW-1185">Reference proteome</keyword>
<gene>
    <name evidence="3" type="ORF">DL897_12650</name>
</gene>
<keyword evidence="2" id="KW-0472">Membrane</keyword>
<name>A0A364K2Z5_9BACL</name>
<dbReference type="InterPro" id="IPR011990">
    <property type="entry name" value="TPR-like_helical_dom_sf"/>
</dbReference>
<dbReference type="AlphaFoldDB" id="A0A364K2Z5"/>
<dbReference type="SMART" id="SM00028">
    <property type="entry name" value="TPR"/>
    <property type="match status" value="7"/>
</dbReference>
<dbReference type="SUPFAM" id="SSF56112">
    <property type="entry name" value="Protein kinase-like (PK-like)"/>
    <property type="match status" value="1"/>
</dbReference>
<dbReference type="PANTHER" id="PTHR12558:SF13">
    <property type="entry name" value="CELL DIVISION CYCLE PROTEIN 27 HOMOLOG"/>
    <property type="match status" value="1"/>
</dbReference>
<keyword evidence="2" id="KW-0812">Transmembrane</keyword>
<comment type="caution">
    <text evidence="3">The sequence shown here is derived from an EMBL/GenBank/DDBJ whole genome shotgun (WGS) entry which is preliminary data.</text>
</comment>
<organism evidence="3 4">
    <name type="scientific">Thermoflavimicrobium daqui</name>
    <dbReference type="NCBI Taxonomy" id="2137476"/>
    <lineage>
        <taxon>Bacteria</taxon>
        <taxon>Bacillati</taxon>
        <taxon>Bacillota</taxon>
        <taxon>Bacilli</taxon>
        <taxon>Bacillales</taxon>
        <taxon>Thermoactinomycetaceae</taxon>
        <taxon>Thermoflavimicrobium</taxon>
    </lineage>
</organism>
<dbReference type="Proteomes" id="UP000251213">
    <property type="component" value="Unassembled WGS sequence"/>
</dbReference>
<protein>
    <submittedName>
        <fullName evidence="3">Uncharacterized protein</fullName>
    </submittedName>
</protein>
<dbReference type="OrthoDB" id="2986993at2"/>
<dbReference type="Gene3D" id="1.25.40.10">
    <property type="entry name" value="Tetratricopeptide repeat domain"/>
    <property type="match status" value="2"/>
</dbReference>
<dbReference type="Gene3D" id="1.10.510.10">
    <property type="entry name" value="Transferase(Phosphotransferase) domain 1"/>
    <property type="match status" value="1"/>
</dbReference>